<gene>
    <name evidence="2" type="ORF">RB2654_11198</name>
</gene>
<name>A3VFE5_9RHOB</name>
<dbReference type="HOGENOM" id="CLU_3419010_0_0_5"/>
<evidence type="ECO:0000256" key="1">
    <source>
        <dbReference type="SAM" id="MobiDB-lite"/>
    </source>
</evidence>
<dbReference type="EMBL" id="AAMT01000006">
    <property type="protein sequence ID" value="EAQ13060.1"/>
    <property type="molecule type" value="Genomic_DNA"/>
</dbReference>
<evidence type="ECO:0000313" key="3">
    <source>
        <dbReference type="Proteomes" id="UP000002931"/>
    </source>
</evidence>
<proteinExistence type="predicted"/>
<dbReference type="Proteomes" id="UP000002931">
    <property type="component" value="Unassembled WGS sequence"/>
</dbReference>
<accession>A3VFE5</accession>
<feature type="region of interest" description="Disordered" evidence="1">
    <location>
        <begin position="1"/>
        <end position="25"/>
    </location>
</feature>
<sequence length="25" mass="2816">MSFEADGQHQSSDAKFQRVMWSGSV</sequence>
<keyword evidence="3" id="KW-1185">Reference proteome</keyword>
<organism evidence="2 3">
    <name type="scientific">Maritimibacter alkaliphilus HTCC2654</name>
    <dbReference type="NCBI Taxonomy" id="314271"/>
    <lineage>
        <taxon>Bacteria</taxon>
        <taxon>Pseudomonadati</taxon>
        <taxon>Pseudomonadota</taxon>
        <taxon>Alphaproteobacteria</taxon>
        <taxon>Rhodobacterales</taxon>
        <taxon>Roseobacteraceae</taxon>
        <taxon>Maritimibacter</taxon>
    </lineage>
</organism>
<protein>
    <submittedName>
        <fullName evidence="2">Uncharacterized protein</fullName>
    </submittedName>
</protein>
<comment type="caution">
    <text evidence="2">The sequence shown here is derived from an EMBL/GenBank/DDBJ whole genome shotgun (WGS) entry which is preliminary data.</text>
</comment>
<dbReference type="AlphaFoldDB" id="A3VFE5"/>
<evidence type="ECO:0000313" key="2">
    <source>
        <dbReference type="EMBL" id="EAQ13060.1"/>
    </source>
</evidence>
<reference evidence="2 3" key="1">
    <citation type="journal article" date="2010" name="J. Bacteriol.">
        <title>Genome sequences of Pelagibaca bermudensis HTCC2601T and Maritimibacter alkaliphilus HTCC2654T, the type strains of two marine Roseobacter genera.</title>
        <authorList>
            <person name="Thrash J.C."/>
            <person name="Cho J.C."/>
            <person name="Ferriera S."/>
            <person name="Johnson J."/>
            <person name="Vergin K.L."/>
            <person name="Giovannoni S.J."/>
        </authorList>
    </citation>
    <scope>NUCLEOTIDE SEQUENCE [LARGE SCALE GENOMIC DNA]</scope>
    <source>
        <strain evidence="2 3">HTCC2654</strain>
    </source>
</reference>